<dbReference type="Proteomes" id="UP000295472">
    <property type="component" value="Unassembled WGS sequence"/>
</dbReference>
<dbReference type="GO" id="GO:0005737">
    <property type="term" value="C:cytoplasm"/>
    <property type="evidence" value="ECO:0007669"/>
    <property type="project" value="TreeGrafter"/>
</dbReference>
<dbReference type="GO" id="GO:0005840">
    <property type="term" value="C:ribosome"/>
    <property type="evidence" value="ECO:0007669"/>
    <property type="project" value="UniProtKB-KW"/>
</dbReference>
<keyword evidence="6" id="KW-0436">Ligase</keyword>
<dbReference type="PROSITE" id="PS50975">
    <property type="entry name" value="ATP_GRASP"/>
    <property type="match status" value="1"/>
</dbReference>
<reference evidence="7 9" key="2">
    <citation type="submission" date="2019-03" db="EMBL/GenBank/DDBJ databases">
        <title>Subsurface microbial communities from deep shales in Ohio and West Virginia, USA.</title>
        <authorList>
            <person name="Wrighton K."/>
        </authorList>
    </citation>
    <scope>NUCLEOTIDE SEQUENCE [LARGE SCALE GENOMIC DNA]</scope>
    <source>
        <strain evidence="7 9">DSMZ 11287</strain>
    </source>
</reference>
<dbReference type="EMBL" id="SOEF01000010">
    <property type="protein sequence ID" value="TDX45145.1"/>
    <property type="molecule type" value="Genomic_DNA"/>
</dbReference>
<dbReference type="GO" id="GO:0005524">
    <property type="term" value="F:ATP binding"/>
    <property type="evidence" value="ECO:0007669"/>
    <property type="project" value="UniProtKB-UniRule"/>
</dbReference>
<evidence type="ECO:0000256" key="2">
    <source>
        <dbReference type="ARBA" id="ARBA00022741"/>
    </source>
</evidence>
<sequence>MQAVILASDDGWHIEELKRSLNRKNIKAERVPITELGAGIASNFQLKSRDKILDDFDYIFVRVIPGGSLEQIILRMDILNRMAALGKKIINKPSVIEKTVDKYYTQFILADHGLPTPETFVTEDFRQALEYCEKWGDVILKPIFGSLGKGIVRLKDEDTAYRVLRAWDENNFVFYLQKYIEHGQSDIRVFVCKGEIIAASERCGASWKTNVARGAFSKKIELPQNIKDMALKTAEILNLDYTGIDIVLENGSYKNAYIIEVNSIPGWYGLQQVTEFNIADRIVDLMI</sequence>
<dbReference type="GO" id="GO:0016879">
    <property type="term" value="F:ligase activity, forming carbon-nitrogen bonds"/>
    <property type="evidence" value="ECO:0007669"/>
    <property type="project" value="TreeGrafter"/>
</dbReference>
<accession>A0A1G8M604</accession>
<organism evidence="6 8">
    <name type="scientific">Halanaerobium congolense</name>
    <dbReference type="NCBI Taxonomy" id="54121"/>
    <lineage>
        <taxon>Bacteria</taxon>
        <taxon>Bacillati</taxon>
        <taxon>Bacillota</taxon>
        <taxon>Clostridia</taxon>
        <taxon>Halanaerobiales</taxon>
        <taxon>Halanaerobiaceae</taxon>
        <taxon>Halanaerobium</taxon>
    </lineage>
</organism>
<dbReference type="InterPro" id="IPR011761">
    <property type="entry name" value="ATP-grasp"/>
</dbReference>
<keyword evidence="6" id="KW-0689">Ribosomal protein</keyword>
<dbReference type="InterPro" id="IPR013651">
    <property type="entry name" value="ATP-grasp_RimK-type"/>
</dbReference>
<evidence type="ECO:0000256" key="1">
    <source>
        <dbReference type="ARBA" id="ARBA00022723"/>
    </source>
</evidence>
<evidence type="ECO:0000313" key="6">
    <source>
        <dbReference type="EMBL" id="SDI63351.1"/>
    </source>
</evidence>
<dbReference type="EMBL" id="FNEH01000010">
    <property type="protein sequence ID" value="SDI63351.1"/>
    <property type="molecule type" value="Genomic_DNA"/>
</dbReference>
<evidence type="ECO:0000313" key="7">
    <source>
        <dbReference type="EMBL" id="TDX45145.1"/>
    </source>
</evidence>
<reference evidence="6 8" key="1">
    <citation type="submission" date="2016-10" db="EMBL/GenBank/DDBJ databases">
        <authorList>
            <person name="de Groot N.N."/>
        </authorList>
    </citation>
    <scope>NUCLEOTIDE SEQUENCE [LARGE SCALE GENOMIC DNA]</scope>
    <source>
        <strain evidence="6 8">WG7</strain>
    </source>
</reference>
<dbReference type="Gene3D" id="3.30.1490.20">
    <property type="entry name" value="ATP-grasp fold, A domain"/>
    <property type="match status" value="1"/>
</dbReference>
<dbReference type="GO" id="GO:0046872">
    <property type="term" value="F:metal ion binding"/>
    <property type="evidence" value="ECO:0007669"/>
    <property type="project" value="UniProtKB-KW"/>
</dbReference>
<dbReference type="Proteomes" id="UP000198945">
    <property type="component" value="Unassembled WGS sequence"/>
</dbReference>
<dbReference type="InterPro" id="IPR013815">
    <property type="entry name" value="ATP_grasp_subdomain_1"/>
</dbReference>
<dbReference type="AlphaFoldDB" id="A0A1G8M604"/>
<evidence type="ECO:0000313" key="9">
    <source>
        <dbReference type="Proteomes" id="UP000295472"/>
    </source>
</evidence>
<protein>
    <submittedName>
        <fullName evidence="6 7">Ribosomal protein S6--L-glutamate ligase</fullName>
    </submittedName>
</protein>
<dbReference type="InterPro" id="IPR004666">
    <property type="entry name" value="Rp_bS6_RimK/Lys_biosynth_LsyX"/>
</dbReference>
<evidence type="ECO:0000259" key="5">
    <source>
        <dbReference type="PROSITE" id="PS50975"/>
    </source>
</evidence>
<dbReference type="GeneID" id="57012428"/>
<evidence type="ECO:0000256" key="3">
    <source>
        <dbReference type="ARBA" id="ARBA00022840"/>
    </source>
</evidence>
<keyword evidence="2 4" id="KW-0547">Nucleotide-binding</keyword>
<name>A0A1G8M604_9FIRM</name>
<evidence type="ECO:0000313" key="8">
    <source>
        <dbReference type="Proteomes" id="UP000198945"/>
    </source>
</evidence>
<gene>
    <name evidence="7" type="ORF">C7954_11035</name>
    <name evidence="6" type="ORF">SAMN04515654_11055</name>
</gene>
<keyword evidence="6" id="KW-0687">Ribonucleoprotein</keyword>
<dbReference type="RefSeq" id="WP_089656014.1">
    <property type="nucleotide sequence ID" value="NZ_FNDF01000022.1"/>
</dbReference>
<dbReference type="Pfam" id="PF08443">
    <property type="entry name" value="RimK"/>
    <property type="match status" value="1"/>
</dbReference>
<evidence type="ECO:0000256" key="4">
    <source>
        <dbReference type="PROSITE-ProRule" id="PRU00409"/>
    </source>
</evidence>
<dbReference type="Gene3D" id="3.30.470.20">
    <property type="entry name" value="ATP-grasp fold, B domain"/>
    <property type="match status" value="1"/>
</dbReference>
<dbReference type="SUPFAM" id="SSF56059">
    <property type="entry name" value="Glutathione synthetase ATP-binding domain-like"/>
    <property type="match status" value="1"/>
</dbReference>
<dbReference type="PANTHER" id="PTHR21621:SF0">
    <property type="entry name" value="BETA-CITRYLGLUTAMATE SYNTHASE B-RELATED"/>
    <property type="match status" value="1"/>
</dbReference>
<keyword evidence="3 4" id="KW-0067">ATP-binding</keyword>
<keyword evidence="1" id="KW-0479">Metal-binding</keyword>
<feature type="domain" description="ATP-grasp" evidence="5">
    <location>
        <begin position="106"/>
        <end position="287"/>
    </location>
</feature>
<proteinExistence type="predicted"/>
<dbReference type="Gene3D" id="3.40.50.20">
    <property type="match status" value="1"/>
</dbReference>
<dbReference type="PANTHER" id="PTHR21621">
    <property type="entry name" value="RIBOSOMAL PROTEIN S6 MODIFICATION PROTEIN"/>
    <property type="match status" value="1"/>
</dbReference>
<dbReference type="NCBIfam" id="TIGR00768">
    <property type="entry name" value="rimK_fam"/>
    <property type="match status" value="1"/>
</dbReference>